<dbReference type="Pfam" id="PF14383">
    <property type="entry name" value="VARLMGL"/>
    <property type="match status" value="1"/>
</dbReference>
<evidence type="ECO:0000313" key="4">
    <source>
        <dbReference type="Proteomes" id="UP000636800"/>
    </source>
</evidence>
<proteinExistence type="predicted"/>
<evidence type="ECO:0000313" key="3">
    <source>
        <dbReference type="EMBL" id="KAG0454656.1"/>
    </source>
</evidence>
<evidence type="ECO:0000259" key="2">
    <source>
        <dbReference type="Pfam" id="PF14383"/>
    </source>
</evidence>
<organism evidence="3 4">
    <name type="scientific">Vanilla planifolia</name>
    <name type="common">Vanilla</name>
    <dbReference type="NCBI Taxonomy" id="51239"/>
    <lineage>
        <taxon>Eukaryota</taxon>
        <taxon>Viridiplantae</taxon>
        <taxon>Streptophyta</taxon>
        <taxon>Embryophyta</taxon>
        <taxon>Tracheophyta</taxon>
        <taxon>Spermatophyta</taxon>
        <taxon>Magnoliopsida</taxon>
        <taxon>Liliopsida</taxon>
        <taxon>Asparagales</taxon>
        <taxon>Orchidaceae</taxon>
        <taxon>Vanilloideae</taxon>
        <taxon>Vanilleae</taxon>
        <taxon>Vanilla</taxon>
    </lineage>
</organism>
<reference evidence="3 4" key="1">
    <citation type="journal article" date="2020" name="Nat. Food">
        <title>A phased Vanilla planifolia genome enables genetic improvement of flavour and production.</title>
        <authorList>
            <person name="Hasing T."/>
            <person name="Tang H."/>
            <person name="Brym M."/>
            <person name="Khazi F."/>
            <person name="Huang T."/>
            <person name="Chambers A.H."/>
        </authorList>
    </citation>
    <scope>NUCLEOTIDE SEQUENCE [LARGE SCALE GENOMIC DNA]</scope>
    <source>
        <tissue evidence="3">Leaf</tissue>
    </source>
</reference>
<feature type="compositionally biased region" description="Basic and acidic residues" evidence="1">
    <location>
        <begin position="174"/>
        <end position="187"/>
    </location>
</feature>
<dbReference type="AlphaFoldDB" id="A0A835PIT2"/>
<dbReference type="Proteomes" id="UP000636800">
    <property type="component" value="Chromosome 13"/>
</dbReference>
<dbReference type="EMBL" id="JADCNL010000013">
    <property type="protein sequence ID" value="KAG0454656.1"/>
    <property type="molecule type" value="Genomic_DNA"/>
</dbReference>
<protein>
    <recommendedName>
        <fullName evidence="2">DUF3741 domain-containing protein</fullName>
    </recommendedName>
</protein>
<evidence type="ECO:0000256" key="1">
    <source>
        <dbReference type="SAM" id="MobiDB-lite"/>
    </source>
</evidence>
<feature type="region of interest" description="Disordered" evidence="1">
    <location>
        <begin position="427"/>
        <end position="528"/>
    </location>
</feature>
<dbReference type="PANTHER" id="PTHR34282">
    <property type="entry name" value="OS01G0228800 PROTEIN-RELATED"/>
    <property type="match status" value="1"/>
</dbReference>
<comment type="caution">
    <text evidence="3">The sequence shown here is derived from an EMBL/GenBank/DDBJ whole genome shotgun (WGS) entry which is preliminary data.</text>
</comment>
<keyword evidence="4" id="KW-1185">Reference proteome</keyword>
<feature type="compositionally biased region" description="Basic and acidic residues" evidence="1">
    <location>
        <begin position="512"/>
        <end position="528"/>
    </location>
</feature>
<accession>A0A835PIT2</accession>
<feature type="domain" description="DUF3741" evidence="2">
    <location>
        <begin position="251"/>
        <end position="267"/>
    </location>
</feature>
<dbReference type="PANTHER" id="PTHR34282:SF2">
    <property type="entry name" value="DUF3741 DOMAIN-CONTAINING PROTEIN"/>
    <property type="match status" value="1"/>
</dbReference>
<feature type="region of interest" description="Disordered" evidence="1">
    <location>
        <begin position="155"/>
        <end position="199"/>
    </location>
</feature>
<gene>
    <name evidence="3" type="ORF">HPP92_023948</name>
</gene>
<dbReference type="InterPro" id="IPR032795">
    <property type="entry name" value="DUF3741-assoc"/>
</dbReference>
<name>A0A835PIT2_VANPL</name>
<sequence>MKRGAWNLAQLTGLRHEPDSALGPKTAAEAATQEHCAAVRPHSAPAQGCLELLHLLHLLLSLSLLCFYALEDRQEADIQIEKEGRDKTMDFRDRIELQLLRVSRGAHELTQLIESWSKSPNVNGQPKHFVNGLLRGSLDLQESLLMLSRLQEAEKRMSMTQKRRQQDGADDSFEGTRSRSFHKDCKSGRLQGPSCSGCEPSSSCVELKQVVRDRLVRQNSLQLSSDECRTPPSKHCVLSGRRENFSAQTKKKAPNLVAKLMGLQELPNGVMGLDSKRKQLKHKTLDEIIETMRTNGVLKTKQYVSLGDNSKATGEIAGTHTNGGIPPIVIIKPQNSPCWKKEEVNVSSYGCTLQKTMEESGAKRFEMETNEAAQKGKAAVATSQKQLNRAVAIREGKRAEDIKKQVVQGKKQMERKTGKTIAEPIKINSTAKITPEKRQHITRKGSPNKSVRKDDSPLKLASFNSTSSANGENSSTEKLIKQPIASAKNADPKPKDRKQRNCKSGTHGLQKQAEKESPKTSNKDETMKTQKLICEVMPKSNRAKRLLGAIAESLKKSQSKQTPKAAPEVKYHLRHLLLSCHSFRNLAYELFGIFLPKPTFFRSGFFDEHELGTDRLLLDCTEELARRKSREGKASIYQMVRERSANRLAYSSFGHLVEETSEWIKKLARYGQAEGGVVRQDGIHFILEKDLLGEGGVLNAVWGGGWDHRICEEEAEEAVVNVEEQIFSGLVFETAKELFLMKSHGS</sequence>
<dbReference type="OrthoDB" id="42919at2759"/>
<feature type="compositionally biased region" description="Polar residues" evidence="1">
    <location>
        <begin position="462"/>
        <end position="477"/>
    </location>
</feature>